<dbReference type="EMBL" id="FOPC01000005">
    <property type="protein sequence ID" value="SFG59355.1"/>
    <property type="molecule type" value="Genomic_DNA"/>
</dbReference>
<feature type="domain" description="Beta-lactamase-related" evidence="1">
    <location>
        <begin position="80"/>
        <end position="352"/>
    </location>
</feature>
<dbReference type="PANTHER" id="PTHR43283">
    <property type="entry name" value="BETA-LACTAMASE-RELATED"/>
    <property type="match status" value="1"/>
</dbReference>
<proteinExistence type="predicted"/>
<dbReference type="AlphaFoldDB" id="A0A1I2T2Q1"/>
<dbReference type="STRING" id="435880.SAMN04487988_105191"/>
<evidence type="ECO:0000313" key="2">
    <source>
        <dbReference type="EMBL" id="SFG59355.1"/>
    </source>
</evidence>
<dbReference type="InterPro" id="IPR001466">
    <property type="entry name" value="Beta-lactam-related"/>
</dbReference>
<evidence type="ECO:0000313" key="3">
    <source>
        <dbReference type="Proteomes" id="UP000199642"/>
    </source>
</evidence>
<dbReference type="RefSeq" id="WP_092790826.1">
    <property type="nucleotide sequence ID" value="NZ_FOPC01000005.1"/>
</dbReference>
<evidence type="ECO:0000259" key="1">
    <source>
        <dbReference type="Pfam" id="PF00144"/>
    </source>
</evidence>
<dbReference type="InterPro" id="IPR012338">
    <property type="entry name" value="Beta-lactam/transpept-like"/>
</dbReference>
<dbReference type="OrthoDB" id="1185352at2"/>
<sequence length="374" mass="42085">MSKILRLIKSRIQTYFKLLIFIGSFLSFSLSFAQKSIISDLYFPPNSSSEWEKMSLIEAGFDQENIGEFLAWISTTNTRSFIVLKDGKLVIEEHWGNKLTGMGAMNQESFWYWASAGKTLTAALIGIAEQEKILKLNHSSQKYLGKGWTAMSNSQERKIKIIHHLSMTTGLDHQVSNPNSTVSDDLKFKAKPGTRWSYHNAPYTILDRVLESASEMSFADYFKSKIGDPIGMQGFWQKNGRNNVFYSTPRSMARFGLFLLAKGNWNGVQIGSADFFDSMTTPSQNLNSSYGYLTWLNGQNSYMLPGIQQGFEGPLVPSAPSDMYQAMGLNGQFLMVIPSKNLVIIRMGSSPNSTEIPFTLIQDMWDRLAPLILD</sequence>
<dbReference type="PANTHER" id="PTHR43283:SF7">
    <property type="entry name" value="BETA-LACTAMASE-RELATED DOMAIN-CONTAINING PROTEIN"/>
    <property type="match status" value="1"/>
</dbReference>
<gene>
    <name evidence="2" type="ORF">SAMN04487988_105191</name>
</gene>
<dbReference type="Gene3D" id="3.40.710.10">
    <property type="entry name" value="DD-peptidase/beta-lactamase superfamily"/>
    <property type="match status" value="1"/>
</dbReference>
<dbReference type="SUPFAM" id="SSF56601">
    <property type="entry name" value="beta-lactamase/transpeptidase-like"/>
    <property type="match status" value="1"/>
</dbReference>
<keyword evidence="3" id="KW-1185">Reference proteome</keyword>
<dbReference type="InterPro" id="IPR050789">
    <property type="entry name" value="Diverse_Enzym_Activities"/>
</dbReference>
<dbReference type="Proteomes" id="UP000199642">
    <property type="component" value="Unassembled WGS sequence"/>
</dbReference>
<reference evidence="3" key="1">
    <citation type="submission" date="2016-10" db="EMBL/GenBank/DDBJ databases">
        <authorList>
            <person name="Varghese N."/>
            <person name="Submissions S."/>
        </authorList>
    </citation>
    <scope>NUCLEOTIDE SEQUENCE [LARGE SCALE GENOMIC DNA]</scope>
    <source>
        <strain evidence="3">DSM 19315</strain>
    </source>
</reference>
<accession>A0A1I2T2Q1</accession>
<protein>
    <submittedName>
        <fullName evidence="2">CubicO group peptidase, beta-lactamase class C family</fullName>
    </submittedName>
</protein>
<dbReference type="Pfam" id="PF00144">
    <property type="entry name" value="Beta-lactamase"/>
    <property type="match status" value="1"/>
</dbReference>
<organism evidence="2 3">
    <name type="scientific">Algoriphagus hitonicola</name>
    <dbReference type="NCBI Taxonomy" id="435880"/>
    <lineage>
        <taxon>Bacteria</taxon>
        <taxon>Pseudomonadati</taxon>
        <taxon>Bacteroidota</taxon>
        <taxon>Cytophagia</taxon>
        <taxon>Cytophagales</taxon>
        <taxon>Cyclobacteriaceae</taxon>
        <taxon>Algoriphagus</taxon>
    </lineage>
</organism>
<name>A0A1I2T2Q1_9BACT</name>